<evidence type="ECO:0000256" key="2">
    <source>
        <dbReference type="ARBA" id="ARBA00022692"/>
    </source>
</evidence>
<dbReference type="RefSeq" id="WP_055268338.1">
    <property type="nucleotide sequence ID" value="NZ_CABIXQ010000032.1"/>
</dbReference>
<protein>
    <submittedName>
        <fullName evidence="6">Uncharacterized conserved protein</fullName>
    </submittedName>
</protein>
<dbReference type="GO" id="GO:0012505">
    <property type="term" value="C:endomembrane system"/>
    <property type="evidence" value="ECO:0007669"/>
    <property type="project" value="UniProtKB-SubCell"/>
</dbReference>
<keyword evidence="4" id="KW-0472">Membrane</keyword>
<dbReference type="OrthoDB" id="1930546at2"/>
<organism evidence="6 7">
    <name type="scientific">Clostridium disporicum</name>
    <dbReference type="NCBI Taxonomy" id="84024"/>
    <lineage>
        <taxon>Bacteria</taxon>
        <taxon>Bacillati</taxon>
        <taxon>Bacillota</taxon>
        <taxon>Clostridia</taxon>
        <taxon>Eubacteriales</taxon>
        <taxon>Clostridiaceae</taxon>
        <taxon>Clostridium</taxon>
    </lineage>
</organism>
<keyword evidence="2" id="KW-0812">Transmembrane</keyword>
<dbReference type="InterPro" id="IPR010652">
    <property type="entry name" value="DUF1232"/>
</dbReference>
<dbReference type="AlphaFoldDB" id="A0A174LB44"/>
<proteinExistence type="predicted"/>
<evidence type="ECO:0000313" key="7">
    <source>
        <dbReference type="Proteomes" id="UP000095594"/>
    </source>
</evidence>
<gene>
    <name evidence="6" type="ORF">ERS852471_03218</name>
</gene>
<dbReference type="Pfam" id="PF06803">
    <property type="entry name" value="DUF1232"/>
    <property type="match status" value="1"/>
</dbReference>
<evidence type="ECO:0000256" key="1">
    <source>
        <dbReference type="ARBA" id="ARBA00004127"/>
    </source>
</evidence>
<accession>A0A174LB44</accession>
<evidence type="ECO:0000256" key="4">
    <source>
        <dbReference type="ARBA" id="ARBA00023136"/>
    </source>
</evidence>
<reference evidence="6 7" key="1">
    <citation type="submission" date="2015-09" db="EMBL/GenBank/DDBJ databases">
        <authorList>
            <consortium name="Pathogen Informatics"/>
        </authorList>
    </citation>
    <scope>NUCLEOTIDE SEQUENCE [LARGE SCALE GENOMIC DNA]</scope>
    <source>
        <strain evidence="6 7">2789STDY5834856</strain>
    </source>
</reference>
<keyword evidence="3" id="KW-1133">Transmembrane helix</keyword>
<feature type="domain" description="DUF1232" evidence="5">
    <location>
        <begin position="226"/>
        <end position="262"/>
    </location>
</feature>
<dbReference type="EMBL" id="CYZX01000032">
    <property type="protein sequence ID" value="CUP21704.1"/>
    <property type="molecule type" value="Genomic_DNA"/>
</dbReference>
<evidence type="ECO:0000259" key="5">
    <source>
        <dbReference type="Pfam" id="PF06803"/>
    </source>
</evidence>
<sequence length="319" mass="36152">MNITNIAVGLTGGDLLSILDDFVSIEGLTIYSIDMSDCILIRGNFKKGISIDFECGLRVKSIENDMIQGEICKFRVLNIGIASFLRKIALKFALKSFADKGIYYKDGKVNIQYKYILKDVPYIDFNINDLRLLDNKLVVGVNNVSISLGGELKKEVKLFKEEQNEEEVREAEERGKTEDLYTVGREKVSEKLPERVKKYSDYIFVIPDIAALLTRLLKDNRVSIKTKLIISGSIAYIVIPTDIIPDKIPFIGKVDELAVAFFALNRIVKDVPLHIILENWQGKNDIILVIKNIIEYVTNFTAAQNVETLYEFIEEVLSV</sequence>
<comment type="subcellular location">
    <subcellularLocation>
        <location evidence="1">Endomembrane system</location>
        <topology evidence="1">Multi-pass membrane protein</topology>
    </subcellularLocation>
</comment>
<dbReference type="Proteomes" id="UP000095594">
    <property type="component" value="Unassembled WGS sequence"/>
</dbReference>
<evidence type="ECO:0000313" key="6">
    <source>
        <dbReference type="EMBL" id="CUP21704.1"/>
    </source>
</evidence>
<evidence type="ECO:0000256" key="3">
    <source>
        <dbReference type="ARBA" id="ARBA00022989"/>
    </source>
</evidence>
<name>A0A174LB44_9CLOT</name>